<sequence>MTILQFNDAPHQNWLPAFINAITWLLPKEVGSNIVEMLRPLLRVCTQKERSGVSNDCTSEYHDAQQSDDDGDDSEACGQCCQTIHQEARTEYAPATPRVVPGQRR</sequence>
<protein>
    <submittedName>
        <fullName evidence="2">Uncharacterized protein</fullName>
    </submittedName>
</protein>
<dbReference type="InterPro" id="IPR029052">
    <property type="entry name" value="Metallo-depent_PP-like"/>
</dbReference>
<gene>
    <name evidence="2" type="ORF">PsYK624_100730</name>
</gene>
<name>A0A9P3GFE4_9APHY</name>
<reference evidence="2 3" key="1">
    <citation type="submission" date="2021-08" db="EMBL/GenBank/DDBJ databases">
        <title>Draft Genome Sequence of Phanerochaete sordida strain YK-624.</title>
        <authorList>
            <person name="Mori T."/>
            <person name="Dohra H."/>
            <person name="Suzuki T."/>
            <person name="Kawagishi H."/>
            <person name="Hirai H."/>
        </authorList>
    </citation>
    <scope>NUCLEOTIDE SEQUENCE [LARGE SCALE GENOMIC DNA]</scope>
    <source>
        <strain evidence="2 3">YK-624</strain>
    </source>
</reference>
<accession>A0A9P3GFE4</accession>
<comment type="caution">
    <text evidence="2">The sequence shown here is derived from an EMBL/GenBank/DDBJ whole genome shotgun (WGS) entry which is preliminary data.</text>
</comment>
<dbReference type="Gene3D" id="3.60.21.10">
    <property type="match status" value="1"/>
</dbReference>
<dbReference type="Proteomes" id="UP000703269">
    <property type="component" value="Unassembled WGS sequence"/>
</dbReference>
<dbReference type="EMBL" id="BPQB01000036">
    <property type="protein sequence ID" value="GJE93908.1"/>
    <property type="molecule type" value="Genomic_DNA"/>
</dbReference>
<evidence type="ECO:0000256" key="1">
    <source>
        <dbReference type="SAM" id="MobiDB-lite"/>
    </source>
</evidence>
<proteinExistence type="predicted"/>
<dbReference type="AlphaFoldDB" id="A0A9P3GFE4"/>
<feature type="compositionally biased region" description="Acidic residues" evidence="1">
    <location>
        <begin position="66"/>
        <end position="75"/>
    </location>
</feature>
<evidence type="ECO:0000313" key="3">
    <source>
        <dbReference type="Proteomes" id="UP000703269"/>
    </source>
</evidence>
<keyword evidence="3" id="KW-1185">Reference proteome</keyword>
<feature type="region of interest" description="Disordered" evidence="1">
    <location>
        <begin position="49"/>
        <end position="77"/>
    </location>
</feature>
<evidence type="ECO:0000313" key="2">
    <source>
        <dbReference type="EMBL" id="GJE93908.1"/>
    </source>
</evidence>
<organism evidence="2 3">
    <name type="scientific">Phanerochaete sordida</name>
    <dbReference type="NCBI Taxonomy" id="48140"/>
    <lineage>
        <taxon>Eukaryota</taxon>
        <taxon>Fungi</taxon>
        <taxon>Dikarya</taxon>
        <taxon>Basidiomycota</taxon>
        <taxon>Agaricomycotina</taxon>
        <taxon>Agaricomycetes</taxon>
        <taxon>Polyporales</taxon>
        <taxon>Phanerochaetaceae</taxon>
        <taxon>Phanerochaete</taxon>
    </lineage>
</organism>